<gene>
    <name evidence="2" type="ORF">JP32_01825</name>
</gene>
<dbReference type="AlphaFoldDB" id="A0A0A2XU29"/>
<evidence type="ECO:0000256" key="1">
    <source>
        <dbReference type="SAM" id="MobiDB-lite"/>
    </source>
</evidence>
<dbReference type="RefSeq" id="WP_039083441.1">
    <property type="nucleotide sequence ID" value="NZ_JPXS01000011.1"/>
</dbReference>
<dbReference type="Proteomes" id="UP000030526">
    <property type="component" value="Unassembled WGS sequence"/>
</dbReference>
<feature type="compositionally biased region" description="Basic and acidic residues" evidence="1">
    <location>
        <begin position="20"/>
        <end position="38"/>
    </location>
</feature>
<evidence type="ECO:0008006" key="4">
    <source>
        <dbReference type="Google" id="ProtNLM"/>
    </source>
</evidence>
<sequence>MDLVTQKEIKVTILPGEVFKGERGEKGEKGDTGEKGDAGEIPVETLNEINKRITALEQEVNGASAIAEGILNES</sequence>
<comment type="caution">
    <text evidence="2">The sequence shown here is derived from an EMBL/GenBank/DDBJ whole genome shotgun (WGS) entry which is preliminary data.</text>
</comment>
<dbReference type="EMBL" id="JPXS01000011">
    <property type="protein sequence ID" value="KGQ33930.1"/>
    <property type="molecule type" value="Genomic_DNA"/>
</dbReference>
<protein>
    <recommendedName>
        <fullName evidence="4">Collagen triple helix repeat (20 copies)</fullName>
    </recommendedName>
</protein>
<name>A0A0A2XU29_9PAST</name>
<evidence type="ECO:0000313" key="3">
    <source>
        <dbReference type="Proteomes" id="UP000030526"/>
    </source>
</evidence>
<organism evidence="2 3">
    <name type="scientific">Gallibacterium anatis</name>
    <dbReference type="NCBI Taxonomy" id="750"/>
    <lineage>
        <taxon>Bacteria</taxon>
        <taxon>Pseudomonadati</taxon>
        <taxon>Pseudomonadota</taxon>
        <taxon>Gammaproteobacteria</taxon>
        <taxon>Pasteurellales</taxon>
        <taxon>Pasteurellaceae</taxon>
        <taxon>Gallibacterium</taxon>
    </lineage>
</organism>
<accession>A0A0A2XU29</accession>
<feature type="region of interest" description="Disordered" evidence="1">
    <location>
        <begin position="20"/>
        <end position="40"/>
    </location>
</feature>
<reference evidence="2 3" key="1">
    <citation type="submission" date="2014-08" db="EMBL/GenBank/DDBJ databases">
        <title>Chaperone-usher fimbriae in a diverse selection of Gallibacterium genomes.</title>
        <authorList>
            <person name="Kudirkiene E."/>
            <person name="Bager R.J."/>
            <person name="Johnson T.J."/>
            <person name="Bojesen A.M."/>
        </authorList>
    </citation>
    <scope>NUCLEOTIDE SEQUENCE [LARGE SCALE GENOMIC DNA]</scope>
    <source>
        <strain evidence="2 3">20558/3kl.</strain>
    </source>
</reference>
<proteinExistence type="predicted"/>
<evidence type="ECO:0000313" key="2">
    <source>
        <dbReference type="EMBL" id="KGQ33930.1"/>
    </source>
</evidence>